<name>A0A0D8FXV9_9ACTN</name>
<dbReference type="EMBL" id="JXUW01000003">
    <property type="protein sequence ID" value="KJE77789.1"/>
    <property type="molecule type" value="Genomic_DNA"/>
</dbReference>
<protein>
    <submittedName>
        <fullName evidence="3">Zinc ribbon domain protein</fullName>
    </submittedName>
</protein>
<dbReference type="PANTHER" id="PTHR34404">
    <property type="entry name" value="REGULATORY PROTEIN, FMDB FAMILY"/>
    <property type="match status" value="1"/>
</dbReference>
<feature type="compositionally biased region" description="Low complexity" evidence="1">
    <location>
        <begin position="87"/>
        <end position="115"/>
    </location>
</feature>
<reference evidence="3 4" key="1">
    <citation type="submission" date="2015-01" db="EMBL/GenBank/DDBJ databases">
        <title>Draft genome of the acidophilic iron oxidizer Ferrimicrobium acidiphilum strain T23.</title>
        <authorList>
            <person name="Poehlein A."/>
            <person name="Eisen S."/>
            <person name="Schloemann M."/>
            <person name="Johnson B.D."/>
            <person name="Daniel R."/>
            <person name="Muehling M."/>
        </authorList>
    </citation>
    <scope>NUCLEOTIDE SEQUENCE [LARGE SCALE GENOMIC DNA]</scope>
    <source>
        <strain evidence="3 4">T23</strain>
    </source>
</reference>
<comment type="caution">
    <text evidence="3">The sequence shown here is derived from an EMBL/GenBank/DDBJ whole genome shotgun (WGS) entry which is preliminary data.</text>
</comment>
<evidence type="ECO:0000313" key="4">
    <source>
        <dbReference type="Proteomes" id="UP000032336"/>
    </source>
</evidence>
<dbReference type="STRING" id="1121877.FEAC_05380"/>
<dbReference type="InterPro" id="IPR013429">
    <property type="entry name" value="Regulatory_FmdB_Zinc_ribbon"/>
</dbReference>
<feature type="domain" description="Putative regulatory protein FmdB zinc ribbon" evidence="2">
    <location>
        <begin position="1"/>
        <end position="41"/>
    </location>
</feature>
<dbReference type="PANTHER" id="PTHR34404:SF2">
    <property type="entry name" value="CONSERVED SERINE RICH PROTEIN"/>
    <property type="match status" value="1"/>
</dbReference>
<dbReference type="NCBIfam" id="TIGR02605">
    <property type="entry name" value="CxxC_CxxC_SSSS"/>
    <property type="match status" value="1"/>
</dbReference>
<feature type="region of interest" description="Disordered" evidence="1">
    <location>
        <begin position="51"/>
        <end position="115"/>
    </location>
</feature>
<sequence>MPTYEYVCKQCEQHLEAVQSFYDDPLTVCEKCGGELRKVFGNIGIVFKGSGFYKTDSRGSSSAVTPPSSGGSTTTEASTAKPETSGTKSDTASSVSDTSTSKSSSSASKGSDSAA</sequence>
<evidence type="ECO:0000313" key="3">
    <source>
        <dbReference type="EMBL" id="KJE77789.1"/>
    </source>
</evidence>
<evidence type="ECO:0000256" key="1">
    <source>
        <dbReference type="SAM" id="MobiDB-lite"/>
    </source>
</evidence>
<gene>
    <name evidence="3" type="ORF">FEAC_05380</name>
</gene>
<organism evidence="3 4">
    <name type="scientific">Ferrimicrobium acidiphilum DSM 19497</name>
    <dbReference type="NCBI Taxonomy" id="1121877"/>
    <lineage>
        <taxon>Bacteria</taxon>
        <taxon>Bacillati</taxon>
        <taxon>Actinomycetota</taxon>
        <taxon>Acidimicrobiia</taxon>
        <taxon>Acidimicrobiales</taxon>
        <taxon>Acidimicrobiaceae</taxon>
        <taxon>Ferrimicrobium</taxon>
    </lineage>
</organism>
<proteinExistence type="predicted"/>
<feature type="compositionally biased region" description="Low complexity" evidence="1">
    <location>
        <begin position="58"/>
        <end position="80"/>
    </location>
</feature>
<dbReference type="OrthoDB" id="9813321at2"/>
<dbReference type="AlphaFoldDB" id="A0A0D8FXV9"/>
<dbReference type="Proteomes" id="UP000032336">
    <property type="component" value="Unassembled WGS sequence"/>
</dbReference>
<evidence type="ECO:0000259" key="2">
    <source>
        <dbReference type="SMART" id="SM00834"/>
    </source>
</evidence>
<dbReference type="SMART" id="SM00834">
    <property type="entry name" value="CxxC_CXXC_SSSS"/>
    <property type="match status" value="1"/>
</dbReference>
<keyword evidence="4" id="KW-1185">Reference proteome</keyword>
<accession>A0A0D8FXV9</accession>
<dbReference type="Pfam" id="PF09723">
    <property type="entry name" value="Zn_ribbon_8"/>
    <property type="match status" value="1"/>
</dbReference>